<evidence type="ECO:0000313" key="5">
    <source>
        <dbReference type="Proteomes" id="UP000193529"/>
    </source>
</evidence>
<comment type="caution">
    <text evidence="4">The sequence shown here is derived from an EMBL/GenBank/DDBJ whole genome shotgun (WGS) entry which is preliminary data.</text>
</comment>
<keyword evidence="2" id="KW-0560">Oxidoreductase</keyword>
<dbReference type="GO" id="GO:0016616">
    <property type="term" value="F:oxidoreductase activity, acting on the CH-OH group of donors, NAD or NADP as acceptor"/>
    <property type="evidence" value="ECO:0007669"/>
    <property type="project" value="TreeGrafter"/>
</dbReference>
<dbReference type="EMBL" id="LQPJ01000097">
    <property type="protein sequence ID" value="ORW25491.1"/>
    <property type="molecule type" value="Genomic_DNA"/>
</dbReference>
<reference evidence="4 5" key="1">
    <citation type="submission" date="2016-01" db="EMBL/GenBank/DDBJ databases">
        <title>The new phylogeny of the genus Mycobacterium.</title>
        <authorList>
            <person name="Tarcisio F."/>
            <person name="Conor M."/>
            <person name="Antonella G."/>
            <person name="Elisabetta G."/>
            <person name="Giulia F.S."/>
            <person name="Sara T."/>
            <person name="Anna F."/>
            <person name="Clotilde B."/>
            <person name="Roberto B."/>
            <person name="Veronica D.S."/>
            <person name="Fabio R."/>
            <person name="Monica P."/>
            <person name="Olivier J."/>
            <person name="Enrico T."/>
            <person name="Nicola S."/>
        </authorList>
    </citation>
    <scope>NUCLEOTIDE SEQUENCE [LARGE SCALE GENOMIC DNA]</scope>
    <source>
        <strain evidence="4 5">DSM 44572</strain>
    </source>
</reference>
<organism evidence="4 5">
    <name type="scientific">Mycobacterium palustre</name>
    <dbReference type="NCBI Taxonomy" id="153971"/>
    <lineage>
        <taxon>Bacteria</taxon>
        <taxon>Bacillati</taxon>
        <taxon>Actinomycetota</taxon>
        <taxon>Actinomycetes</taxon>
        <taxon>Mycobacteriales</taxon>
        <taxon>Mycobacteriaceae</taxon>
        <taxon>Mycobacterium</taxon>
        <taxon>Mycobacterium simiae complex</taxon>
    </lineage>
</organism>
<evidence type="ECO:0000256" key="2">
    <source>
        <dbReference type="ARBA" id="ARBA00023002"/>
    </source>
</evidence>
<dbReference type="SUPFAM" id="SSF51735">
    <property type="entry name" value="NAD(P)-binding Rossmann-fold domains"/>
    <property type="match status" value="1"/>
</dbReference>
<dbReference type="InterPro" id="IPR020904">
    <property type="entry name" value="Sc_DH/Rdtase_CS"/>
</dbReference>
<dbReference type="SMART" id="SM00822">
    <property type="entry name" value="PKS_KR"/>
    <property type="match status" value="1"/>
</dbReference>
<dbReference type="PANTHER" id="PTHR42760">
    <property type="entry name" value="SHORT-CHAIN DEHYDROGENASES/REDUCTASES FAMILY MEMBER"/>
    <property type="match status" value="1"/>
</dbReference>
<dbReference type="PRINTS" id="PR00080">
    <property type="entry name" value="SDRFAMILY"/>
</dbReference>
<dbReference type="InterPro" id="IPR002347">
    <property type="entry name" value="SDR_fam"/>
</dbReference>
<dbReference type="PROSITE" id="PS00061">
    <property type="entry name" value="ADH_SHORT"/>
    <property type="match status" value="1"/>
</dbReference>
<proteinExistence type="inferred from homology"/>
<dbReference type="NCBIfam" id="NF005559">
    <property type="entry name" value="PRK07231.1"/>
    <property type="match status" value="1"/>
</dbReference>
<evidence type="ECO:0000259" key="3">
    <source>
        <dbReference type="SMART" id="SM00822"/>
    </source>
</evidence>
<dbReference type="AlphaFoldDB" id="A0A1X1ZQX5"/>
<dbReference type="Proteomes" id="UP000193529">
    <property type="component" value="Unassembled WGS sequence"/>
</dbReference>
<accession>A0A1X1ZQX5</accession>
<comment type="similarity">
    <text evidence="1">Belongs to the short-chain dehydrogenases/reductases (SDR) family.</text>
</comment>
<dbReference type="PRINTS" id="PR00081">
    <property type="entry name" value="GDHRDH"/>
</dbReference>
<dbReference type="InterPro" id="IPR057326">
    <property type="entry name" value="KR_dom"/>
</dbReference>
<dbReference type="OrthoDB" id="286404at2"/>
<dbReference type="Pfam" id="PF13561">
    <property type="entry name" value="adh_short_C2"/>
    <property type="match status" value="1"/>
</dbReference>
<keyword evidence="5" id="KW-1185">Reference proteome</keyword>
<evidence type="ECO:0000256" key="1">
    <source>
        <dbReference type="ARBA" id="ARBA00006484"/>
    </source>
</evidence>
<dbReference type="InterPro" id="IPR036291">
    <property type="entry name" value="NAD(P)-bd_dom_sf"/>
</dbReference>
<gene>
    <name evidence="4" type="ORF">AWC19_06960</name>
</gene>
<dbReference type="STRING" id="153971.AWC19_06960"/>
<dbReference type="Gene3D" id="3.40.50.720">
    <property type="entry name" value="NAD(P)-binding Rossmann-like Domain"/>
    <property type="match status" value="1"/>
</dbReference>
<sequence>MSESVIKTAERDFAQVVGAGGVRREADDRTWKRLEHRVVLITGAARGLGAAQAKLFAAEGARVIVADILDDPGKRLADEIGEQAMFTHLDIGGDDDWANAIDRATDAWGSVDALVHNAAVASHGLIEQVPAADFAAVLNVNLVGAYRAIQAAVGPMTAAGGGSIVLISSIESLASHAALSAYCAAKAGVVSLARTAALELASRNIRVNALCPGVVDTEMVRPAGVDRSVFAAMEAQIPLGRVAEPIDLARAALFLVSDDGRYVTGTSLVADGGVMAKLPLSLG</sequence>
<evidence type="ECO:0000313" key="4">
    <source>
        <dbReference type="EMBL" id="ORW25491.1"/>
    </source>
</evidence>
<dbReference type="PANTHER" id="PTHR42760:SF133">
    <property type="entry name" value="3-OXOACYL-[ACYL-CARRIER-PROTEIN] REDUCTASE"/>
    <property type="match status" value="1"/>
</dbReference>
<dbReference type="FunFam" id="3.40.50.720:FF:000084">
    <property type="entry name" value="Short-chain dehydrogenase reductase"/>
    <property type="match status" value="1"/>
</dbReference>
<feature type="domain" description="Ketoreductase" evidence="3">
    <location>
        <begin position="37"/>
        <end position="213"/>
    </location>
</feature>
<protein>
    <recommendedName>
        <fullName evidence="3">Ketoreductase domain-containing protein</fullName>
    </recommendedName>
</protein>
<name>A0A1X1ZQX5_9MYCO</name>
<dbReference type="RefSeq" id="WP_085078211.1">
    <property type="nucleotide sequence ID" value="NZ_JACKRZ010000432.1"/>
</dbReference>